<keyword evidence="3 5" id="KW-0863">Zinc-finger</keyword>
<dbReference type="PROSITE" id="PS00518">
    <property type="entry name" value="ZF_RING_1"/>
    <property type="match status" value="1"/>
</dbReference>
<evidence type="ECO:0000313" key="8">
    <source>
        <dbReference type="EMBL" id="PRP79832.1"/>
    </source>
</evidence>
<protein>
    <recommendedName>
        <fullName evidence="11">RING-type E3 ubiquitin transferase</fullName>
    </recommendedName>
</protein>
<accession>A0A2P6NF29</accession>
<dbReference type="PROSITE" id="PS50089">
    <property type="entry name" value="ZF_RING_2"/>
    <property type="match status" value="1"/>
</dbReference>
<feature type="domain" description="C3H1-type" evidence="7">
    <location>
        <begin position="68"/>
        <end position="95"/>
    </location>
</feature>
<feature type="zinc finger region" description="C3H1-type" evidence="5">
    <location>
        <begin position="115"/>
        <end position="142"/>
    </location>
</feature>
<evidence type="ECO:0000256" key="5">
    <source>
        <dbReference type="PROSITE-ProRule" id="PRU00723"/>
    </source>
</evidence>
<dbReference type="InterPro" id="IPR045072">
    <property type="entry name" value="MKRN-like"/>
</dbReference>
<proteinExistence type="predicted"/>
<dbReference type="Gene3D" id="3.30.40.10">
    <property type="entry name" value="Zinc/RING finger domain, C3HC4 (zinc finger)"/>
    <property type="match status" value="1"/>
</dbReference>
<dbReference type="SUPFAM" id="SSF57850">
    <property type="entry name" value="RING/U-box"/>
    <property type="match status" value="1"/>
</dbReference>
<reference evidence="9 10" key="1">
    <citation type="journal article" date="2018" name="Genome Biol. Evol.">
        <title>Multiple Roots of Fruiting Body Formation in Amoebozoa.</title>
        <authorList>
            <person name="Hillmann F."/>
            <person name="Forbes G."/>
            <person name="Novohradska S."/>
            <person name="Ferling I."/>
            <person name="Riege K."/>
            <person name="Groth M."/>
            <person name="Westermann M."/>
            <person name="Marz M."/>
            <person name="Spaller T."/>
            <person name="Winckler T."/>
            <person name="Schaap P."/>
            <person name="Glockner G."/>
        </authorList>
    </citation>
    <scope>NUCLEOTIDE SEQUENCE [LARGE SCALE GENOMIC DNA]</scope>
    <source>
        <strain evidence="9 10">Jena</strain>
    </source>
</reference>
<dbReference type="Proteomes" id="UP000241769">
    <property type="component" value="Unassembled WGS sequence"/>
</dbReference>
<evidence type="ECO:0000256" key="4">
    <source>
        <dbReference type="ARBA" id="ARBA00022833"/>
    </source>
</evidence>
<evidence type="ECO:0000256" key="1">
    <source>
        <dbReference type="ARBA" id="ARBA00022679"/>
    </source>
</evidence>
<feature type="zinc finger region" description="C3H1-type" evidence="5">
    <location>
        <begin position="68"/>
        <end position="95"/>
    </location>
</feature>
<organism evidence="9 10">
    <name type="scientific">Planoprotostelium fungivorum</name>
    <dbReference type="NCBI Taxonomy" id="1890364"/>
    <lineage>
        <taxon>Eukaryota</taxon>
        <taxon>Amoebozoa</taxon>
        <taxon>Evosea</taxon>
        <taxon>Variosea</taxon>
        <taxon>Cavosteliida</taxon>
        <taxon>Cavosteliaceae</taxon>
        <taxon>Planoprotostelium</taxon>
    </lineage>
</organism>
<keyword evidence="4 5" id="KW-0862">Zinc</keyword>
<gene>
    <name evidence="9" type="ORF">PROFUN_04847</name>
    <name evidence="8" type="ORF">PROFUN_12504</name>
</gene>
<dbReference type="PANTHER" id="PTHR11224:SF10">
    <property type="entry name" value="IP09428P-RELATED"/>
    <property type="match status" value="1"/>
</dbReference>
<dbReference type="InterPro" id="IPR036855">
    <property type="entry name" value="Znf_CCCH_sf"/>
</dbReference>
<dbReference type="EMBL" id="MDYQ01000100">
    <property type="protein sequence ID" value="PRP82542.1"/>
    <property type="molecule type" value="Genomic_DNA"/>
</dbReference>
<feature type="domain" description="C3H1-type" evidence="7">
    <location>
        <begin position="115"/>
        <end position="142"/>
    </location>
</feature>
<dbReference type="AlphaFoldDB" id="A0A2P6NF29"/>
<feature type="domain" description="RING-type" evidence="6">
    <location>
        <begin position="152"/>
        <end position="192"/>
    </location>
</feature>
<dbReference type="Pfam" id="PF14608">
    <property type="entry name" value="zf-CCCH_2"/>
    <property type="match status" value="1"/>
</dbReference>
<dbReference type="InterPro" id="IPR000571">
    <property type="entry name" value="Znf_CCCH"/>
</dbReference>
<dbReference type="InterPro" id="IPR001841">
    <property type="entry name" value="Znf_RING"/>
</dbReference>
<evidence type="ECO:0000259" key="6">
    <source>
        <dbReference type="PROSITE" id="PS50089"/>
    </source>
</evidence>
<dbReference type="InterPro" id="IPR013083">
    <property type="entry name" value="Znf_RING/FYVE/PHD"/>
</dbReference>
<dbReference type="Gene3D" id="3.30.1370.210">
    <property type="match status" value="1"/>
</dbReference>
<dbReference type="InterPro" id="IPR017907">
    <property type="entry name" value="Znf_RING_CS"/>
</dbReference>
<comment type="caution">
    <text evidence="9">The sequence shown here is derived from an EMBL/GenBank/DDBJ whole genome shotgun (WGS) entry which is preliminary data.</text>
</comment>
<dbReference type="PANTHER" id="PTHR11224">
    <property type="entry name" value="MAKORIN-RELATED"/>
    <property type="match status" value="1"/>
</dbReference>
<evidence type="ECO:0000313" key="10">
    <source>
        <dbReference type="Proteomes" id="UP000241769"/>
    </source>
</evidence>
<evidence type="ECO:0008006" key="11">
    <source>
        <dbReference type="Google" id="ProtNLM"/>
    </source>
</evidence>
<keyword evidence="1" id="KW-0808">Transferase</keyword>
<dbReference type="STRING" id="1890364.A0A2P6NF29"/>
<sequence length="237" mass="27383">MDSEDEMWSDYTGSEYDDVPALLYSSSDEENSSDQEEDFLFSHEGMSMELLHYMILEMRRLRSRRPSSRQVGKCKFYMMGRCKEGDFCSFSHDFEVKPEVKTELVDGCTTVTQRAVSQTPCKFFLQNQCLKGDLCNFSHVQPPKRDSSTLSCSICLDIIEQCGKKYGLLNGCNHVFCLECIRQESHYVVPSDYFPKDVAERDDILMSYTQSLATVTCKYYSQFKDCPFGDNCFYAHK</sequence>
<dbReference type="Pfam" id="PF00642">
    <property type="entry name" value="zf-CCCH"/>
    <property type="match status" value="2"/>
</dbReference>
<dbReference type="GO" id="GO:0008270">
    <property type="term" value="F:zinc ion binding"/>
    <property type="evidence" value="ECO:0007669"/>
    <property type="project" value="UniProtKB-KW"/>
</dbReference>
<dbReference type="OrthoDB" id="411372at2759"/>
<keyword evidence="10" id="KW-1185">Reference proteome</keyword>
<dbReference type="InParanoid" id="A0A2P6NF29"/>
<dbReference type="SMART" id="SM00356">
    <property type="entry name" value="ZnF_C3H1"/>
    <property type="match status" value="3"/>
</dbReference>
<feature type="domain" description="C3H1-type" evidence="7">
    <location>
        <begin position="211"/>
        <end position="237"/>
    </location>
</feature>
<evidence type="ECO:0000259" key="7">
    <source>
        <dbReference type="PROSITE" id="PS50103"/>
    </source>
</evidence>
<evidence type="ECO:0000256" key="3">
    <source>
        <dbReference type="ARBA" id="ARBA00022771"/>
    </source>
</evidence>
<evidence type="ECO:0000256" key="2">
    <source>
        <dbReference type="ARBA" id="ARBA00022723"/>
    </source>
</evidence>
<dbReference type="EMBL" id="MDYQ01000169">
    <property type="protein sequence ID" value="PRP79832.1"/>
    <property type="molecule type" value="Genomic_DNA"/>
</dbReference>
<dbReference type="GO" id="GO:0000209">
    <property type="term" value="P:protein polyubiquitination"/>
    <property type="evidence" value="ECO:0007669"/>
    <property type="project" value="InterPro"/>
</dbReference>
<dbReference type="GO" id="GO:0061630">
    <property type="term" value="F:ubiquitin protein ligase activity"/>
    <property type="evidence" value="ECO:0007669"/>
    <property type="project" value="InterPro"/>
</dbReference>
<dbReference type="SUPFAM" id="SSF90229">
    <property type="entry name" value="CCCH zinc finger"/>
    <property type="match status" value="3"/>
</dbReference>
<dbReference type="PROSITE" id="PS50103">
    <property type="entry name" value="ZF_C3H1"/>
    <property type="match status" value="3"/>
</dbReference>
<evidence type="ECO:0000313" key="9">
    <source>
        <dbReference type="EMBL" id="PRP82542.1"/>
    </source>
</evidence>
<feature type="zinc finger region" description="C3H1-type" evidence="5">
    <location>
        <begin position="211"/>
        <end position="237"/>
    </location>
</feature>
<keyword evidence="2 5" id="KW-0479">Metal-binding</keyword>
<name>A0A2P6NF29_9EUKA</name>